<feature type="transmembrane region" description="Helical" evidence="8">
    <location>
        <begin position="974"/>
        <end position="994"/>
    </location>
</feature>
<comment type="caution">
    <text evidence="10">The sequence shown here is derived from an EMBL/GenBank/DDBJ whole genome shotgun (WGS) entry which is preliminary data.</text>
</comment>
<dbReference type="GO" id="GO:0005576">
    <property type="term" value="C:extracellular region"/>
    <property type="evidence" value="ECO:0007669"/>
    <property type="project" value="UniProtKB-SubCell"/>
</dbReference>
<protein>
    <recommendedName>
        <fullName evidence="12">Right handed beta helix domain-containing protein</fullName>
    </recommendedName>
</protein>
<feature type="transmembrane region" description="Helical" evidence="8">
    <location>
        <begin position="790"/>
        <end position="810"/>
    </location>
</feature>
<dbReference type="InterPro" id="IPR006626">
    <property type="entry name" value="PbH1"/>
</dbReference>
<comment type="subcellular location">
    <subcellularLocation>
        <location evidence="1">Cell envelope</location>
    </subcellularLocation>
    <subcellularLocation>
        <location evidence="2">Cell outer membrane</location>
    </subcellularLocation>
    <subcellularLocation>
        <location evidence="3">Secreted</location>
    </subcellularLocation>
</comment>
<dbReference type="EMBL" id="DAKRPA010000144">
    <property type="protein sequence ID" value="DAZ97172.1"/>
    <property type="molecule type" value="Genomic_DNA"/>
</dbReference>
<name>A0AAV2YR70_9STRA</name>
<evidence type="ECO:0000256" key="9">
    <source>
        <dbReference type="SAM" id="SignalP"/>
    </source>
</evidence>
<evidence type="ECO:0008006" key="12">
    <source>
        <dbReference type="Google" id="ProtNLM"/>
    </source>
</evidence>
<keyword evidence="8" id="KW-1133">Transmembrane helix</keyword>
<evidence type="ECO:0000256" key="4">
    <source>
        <dbReference type="ARBA" id="ARBA00022525"/>
    </source>
</evidence>
<accession>A0AAV2YR70</accession>
<keyword evidence="4" id="KW-0964">Secreted</keyword>
<evidence type="ECO:0000256" key="2">
    <source>
        <dbReference type="ARBA" id="ARBA00004442"/>
    </source>
</evidence>
<evidence type="ECO:0000256" key="6">
    <source>
        <dbReference type="ARBA" id="ARBA00023136"/>
    </source>
</evidence>
<keyword evidence="5 9" id="KW-0732">Signal</keyword>
<dbReference type="Pfam" id="PF02415">
    <property type="entry name" value="Chlam_PMP"/>
    <property type="match status" value="1"/>
</dbReference>
<reference evidence="10" key="2">
    <citation type="journal article" date="2023" name="Microbiol Resour">
        <title>Decontamination and Annotation of the Draft Genome Sequence of the Oomycete Lagenidium giganteum ARSEF 373.</title>
        <authorList>
            <person name="Morgan W.R."/>
            <person name="Tartar A."/>
        </authorList>
    </citation>
    <scope>NUCLEOTIDE SEQUENCE</scope>
    <source>
        <strain evidence="10">ARSEF 373</strain>
    </source>
</reference>
<evidence type="ECO:0000256" key="1">
    <source>
        <dbReference type="ARBA" id="ARBA00004196"/>
    </source>
</evidence>
<gene>
    <name evidence="10" type="ORF">N0F65_004022</name>
</gene>
<dbReference type="InterPro" id="IPR003368">
    <property type="entry name" value="POMP_repeat"/>
</dbReference>
<organism evidence="10 11">
    <name type="scientific">Lagenidium giganteum</name>
    <dbReference type="NCBI Taxonomy" id="4803"/>
    <lineage>
        <taxon>Eukaryota</taxon>
        <taxon>Sar</taxon>
        <taxon>Stramenopiles</taxon>
        <taxon>Oomycota</taxon>
        <taxon>Peronosporomycetes</taxon>
        <taxon>Pythiales</taxon>
        <taxon>Pythiaceae</taxon>
    </lineage>
</organism>
<feature type="chain" id="PRO_5043932102" description="Right handed beta helix domain-containing protein" evidence="9">
    <location>
        <begin position="25"/>
        <end position="1037"/>
    </location>
</feature>
<sequence>MGATRRRWAAGVLLLLCLASLGATAQLYVDVNGHDTNTCGTTKVTPCATLRYAVTVIAKPNDVVELASGVYEETAPGAIIFSSSQVRNLTIKSASGNPNDVTIQRRYTGRLFEFSSGGADHAGGLMRFIAPDIDVWFDDCRFEENRNPNQGFAGRGGVGAIVAGIPRFTNCYFGDNWGGIAGVFHVASVGAPVFENCVFENSGCTPGGWGGALVPEESSAGIWRNCVFRNNTCDYGGAVDDGGEARGHFINCTFEKNYGRGQGGAYYGFGNSRLRFTDCKFFGNRVSKGTNGQDFYLSSSVVIVFENCLFDAGEDSPMIADGASGCAKDNASLALINSVVRGYRAVQGAFHTSVKAHGTYESSVFQDNTAVKGAAIYSNRPITIRNCTFERNSATDGSALYVDGLLGSVMSVVGSTFRDNTATSAGGAIKATSMAILTIEQSAFVNNTAQASGGALAAANDASVKISDSLFTKNSAVVGGAIWSEGSLTITTSVFDTNDLHVGDNSVEDTCTVATGSGGAIYAALSNGLTVDTVTDGSTSVGVCSTEGLSLSHSTFRNNNAGVGGGGGVFIDRFVPSCVHSVDMVCSNCSFLNNTGAYGSDVGTVATGLILKNSSLSDRWELMQQFDIAIGATDALGQVLNGAHSPVLVRTKLMLRDPNSTQSLRVHLSSNVSRIIRNGQALFKAIALQLPVDQVNKEDTPLTLVFSADPSTSIAQAQDVGITPVVVNITLEKCEQELLNSDGRCLEEASAGHEQLVAGVVLAVVVGCCFAFVLYYAYRNTNRVIETLRSFVTGVGAIVLKFFFELVDMVSDTVALINLFLFDVSLRHPAFVRAAYVTCFVLSVVPSILLVRATFATMRAQWNRVNRKQATHALFFGASKRATSRKQRDHGAEKENAMQAVRPMADPHQFATAQVEQLEKELEYHRIRDTLYKRMLARMITEDFLLLILNIYIYAANFDDDKFVKSKFRAALEFSIIMSVVHLGSQGQAIVIWLQADKVNDVRDQLHTIRELHARFTVQPTSDLHPVALQVPSPAQE</sequence>
<dbReference type="Proteomes" id="UP001146120">
    <property type="component" value="Unassembled WGS sequence"/>
</dbReference>
<feature type="transmembrane region" description="Helical" evidence="8">
    <location>
        <begin position="756"/>
        <end position="778"/>
    </location>
</feature>
<evidence type="ECO:0000313" key="11">
    <source>
        <dbReference type="Proteomes" id="UP001146120"/>
    </source>
</evidence>
<keyword evidence="8" id="KW-0812">Transmembrane</keyword>
<keyword evidence="6 8" id="KW-0472">Membrane</keyword>
<dbReference type="SMART" id="SM00710">
    <property type="entry name" value="PbH1"/>
    <property type="match status" value="5"/>
</dbReference>
<dbReference type="AlphaFoldDB" id="A0AAV2YR70"/>
<evidence type="ECO:0000256" key="3">
    <source>
        <dbReference type="ARBA" id="ARBA00004613"/>
    </source>
</evidence>
<dbReference type="PANTHER" id="PTHR11319:SF35">
    <property type="entry name" value="OUTER MEMBRANE PROTEIN PMPC-RELATED"/>
    <property type="match status" value="1"/>
</dbReference>
<evidence type="ECO:0000313" key="10">
    <source>
        <dbReference type="EMBL" id="DAZ97172.1"/>
    </source>
</evidence>
<dbReference type="InterPro" id="IPR011050">
    <property type="entry name" value="Pectin_lyase_fold/virulence"/>
</dbReference>
<evidence type="ECO:0000256" key="8">
    <source>
        <dbReference type="SAM" id="Phobius"/>
    </source>
</evidence>
<keyword evidence="11" id="KW-1185">Reference proteome</keyword>
<proteinExistence type="predicted"/>
<evidence type="ECO:0000256" key="5">
    <source>
        <dbReference type="ARBA" id="ARBA00022729"/>
    </source>
</evidence>
<dbReference type="PANTHER" id="PTHR11319">
    <property type="entry name" value="G PROTEIN-COUPLED RECEPTOR-RELATED"/>
    <property type="match status" value="1"/>
</dbReference>
<dbReference type="SUPFAM" id="SSF51126">
    <property type="entry name" value="Pectin lyase-like"/>
    <property type="match status" value="2"/>
</dbReference>
<feature type="signal peptide" evidence="9">
    <location>
        <begin position="1"/>
        <end position="24"/>
    </location>
</feature>
<feature type="transmembrane region" description="Helical" evidence="8">
    <location>
        <begin position="935"/>
        <end position="954"/>
    </location>
</feature>
<feature type="transmembrane region" description="Helical" evidence="8">
    <location>
        <begin position="830"/>
        <end position="851"/>
    </location>
</feature>
<reference evidence="10" key="1">
    <citation type="submission" date="2022-11" db="EMBL/GenBank/DDBJ databases">
        <authorList>
            <person name="Morgan W.R."/>
            <person name="Tartar A."/>
        </authorList>
    </citation>
    <scope>NUCLEOTIDE SEQUENCE</scope>
    <source>
        <strain evidence="10">ARSEF 373</strain>
    </source>
</reference>
<keyword evidence="7" id="KW-0998">Cell outer membrane</keyword>
<evidence type="ECO:0000256" key="7">
    <source>
        <dbReference type="ARBA" id="ARBA00023237"/>
    </source>
</evidence>